<protein>
    <submittedName>
        <fullName evidence="6">Transcriptional regulator, LysR family</fullName>
    </submittedName>
</protein>
<dbReference type="InterPro" id="IPR000847">
    <property type="entry name" value="LysR_HTH_N"/>
</dbReference>
<dbReference type="Pfam" id="PF03466">
    <property type="entry name" value="LysR_substrate"/>
    <property type="match status" value="1"/>
</dbReference>
<evidence type="ECO:0000313" key="7">
    <source>
        <dbReference type="Proteomes" id="UP000199048"/>
    </source>
</evidence>
<dbReference type="Pfam" id="PF00126">
    <property type="entry name" value="HTH_1"/>
    <property type="match status" value="1"/>
</dbReference>
<comment type="similarity">
    <text evidence="1">Belongs to the LysR transcriptional regulatory family.</text>
</comment>
<evidence type="ECO:0000256" key="1">
    <source>
        <dbReference type="ARBA" id="ARBA00009437"/>
    </source>
</evidence>
<dbReference type="SUPFAM" id="SSF46785">
    <property type="entry name" value="Winged helix' DNA-binding domain"/>
    <property type="match status" value="1"/>
</dbReference>
<dbReference type="PROSITE" id="PS50931">
    <property type="entry name" value="HTH_LYSR"/>
    <property type="match status" value="1"/>
</dbReference>
<sequence length="299" mass="31764">MDRLDELALYVAIIDAGSLAGAARRSRRSAAAATRALASLEARAGTRLVERTTRRLAPTPAGLELAERARFLLAGYEAAVSGAAGDAVRGLVRVTAPVLFGRKHVAPVVSGFLDAYAEVQVELVLADRNLDLVEEGIDVALRIGQLAESRLVARRVGQVSRVVVASPGYLAVRGTPRTPADLADHDTILGTVRANIREWRFGANRVRLTPRLIVNEVEAALVAARAGRGIAQVLSYQAAEDIAAGRLVRLLVSHEPPPVPVQLVTPSQGLRPARVNAFLDYATDALRALPVLHAAKSEG</sequence>
<dbReference type="PANTHER" id="PTHR30537">
    <property type="entry name" value="HTH-TYPE TRANSCRIPTIONAL REGULATOR"/>
    <property type="match status" value="1"/>
</dbReference>
<organism evidence="6 7">
    <name type="scientific">Methylobacterium pseudosasicola</name>
    <dbReference type="NCBI Taxonomy" id="582667"/>
    <lineage>
        <taxon>Bacteria</taxon>
        <taxon>Pseudomonadati</taxon>
        <taxon>Pseudomonadota</taxon>
        <taxon>Alphaproteobacteria</taxon>
        <taxon>Hyphomicrobiales</taxon>
        <taxon>Methylobacteriaceae</taxon>
        <taxon>Methylobacterium</taxon>
    </lineage>
</organism>
<keyword evidence="7" id="KW-1185">Reference proteome</keyword>
<dbReference type="Gene3D" id="3.40.190.290">
    <property type="match status" value="1"/>
</dbReference>
<dbReference type="Gene3D" id="1.10.10.10">
    <property type="entry name" value="Winged helix-like DNA-binding domain superfamily/Winged helix DNA-binding domain"/>
    <property type="match status" value="1"/>
</dbReference>
<proteinExistence type="inferred from homology"/>
<keyword evidence="4" id="KW-0804">Transcription</keyword>
<name>A0A1I4GJS2_9HYPH</name>
<evidence type="ECO:0000256" key="3">
    <source>
        <dbReference type="ARBA" id="ARBA00023125"/>
    </source>
</evidence>
<reference evidence="7" key="1">
    <citation type="submission" date="2016-10" db="EMBL/GenBank/DDBJ databases">
        <authorList>
            <person name="Varghese N."/>
            <person name="Submissions S."/>
        </authorList>
    </citation>
    <scope>NUCLEOTIDE SEQUENCE [LARGE SCALE GENOMIC DNA]</scope>
    <source>
        <strain evidence="7">BL36</strain>
    </source>
</reference>
<evidence type="ECO:0000313" key="6">
    <source>
        <dbReference type="EMBL" id="SFL30278.1"/>
    </source>
</evidence>
<evidence type="ECO:0000256" key="4">
    <source>
        <dbReference type="ARBA" id="ARBA00023163"/>
    </source>
</evidence>
<dbReference type="GO" id="GO:0003700">
    <property type="term" value="F:DNA-binding transcription factor activity"/>
    <property type="evidence" value="ECO:0007669"/>
    <property type="project" value="InterPro"/>
</dbReference>
<dbReference type="STRING" id="582667.SAMN05192568_100355"/>
<dbReference type="EMBL" id="FOTK01000003">
    <property type="protein sequence ID" value="SFL30278.1"/>
    <property type="molecule type" value="Genomic_DNA"/>
</dbReference>
<dbReference type="InterPro" id="IPR036388">
    <property type="entry name" value="WH-like_DNA-bd_sf"/>
</dbReference>
<accession>A0A1I4GJS2</accession>
<dbReference type="PANTHER" id="PTHR30537:SF5">
    <property type="entry name" value="HTH-TYPE TRANSCRIPTIONAL ACTIVATOR TTDR-RELATED"/>
    <property type="match status" value="1"/>
</dbReference>
<dbReference type="SUPFAM" id="SSF53850">
    <property type="entry name" value="Periplasmic binding protein-like II"/>
    <property type="match status" value="1"/>
</dbReference>
<dbReference type="AlphaFoldDB" id="A0A1I4GJS2"/>
<dbReference type="InterPro" id="IPR058163">
    <property type="entry name" value="LysR-type_TF_proteobact-type"/>
</dbReference>
<keyword evidence="3" id="KW-0238">DNA-binding</keyword>
<feature type="domain" description="HTH lysR-type" evidence="5">
    <location>
        <begin position="1"/>
        <end position="59"/>
    </location>
</feature>
<dbReference type="Proteomes" id="UP000199048">
    <property type="component" value="Unassembled WGS sequence"/>
</dbReference>
<dbReference type="GO" id="GO:0043565">
    <property type="term" value="F:sequence-specific DNA binding"/>
    <property type="evidence" value="ECO:0007669"/>
    <property type="project" value="TreeGrafter"/>
</dbReference>
<evidence type="ECO:0000256" key="2">
    <source>
        <dbReference type="ARBA" id="ARBA00023015"/>
    </source>
</evidence>
<dbReference type="InterPro" id="IPR036390">
    <property type="entry name" value="WH_DNA-bd_sf"/>
</dbReference>
<dbReference type="CDD" id="cd08471">
    <property type="entry name" value="PBP2_CrgA_like_2"/>
    <property type="match status" value="1"/>
</dbReference>
<keyword evidence="2" id="KW-0805">Transcription regulation</keyword>
<evidence type="ECO:0000259" key="5">
    <source>
        <dbReference type="PROSITE" id="PS50931"/>
    </source>
</evidence>
<gene>
    <name evidence="6" type="ORF">SAMN05192568_100355</name>
</gene>
<dbReference type="RefSeq" id="WP_092037464.1">
    <property type="nucleotide sequence ID" value="NZ_FOTK01000003.1"/>
</dbReference>
<dbReference type="InterPro" id="IPR005119">
    <property type="entry name" value="LysR_subst-bd"/>
</dbReference>
<dbReference type="GO" id="GO:0006351">
    <property type="term" value="P:DNA-templated transcription"/>
    <property type="evidence" value="ECO:0007669"/>
    <property type="project" value="TreeGrafter"/>
</dbReference>
<dbReference type="OrthoDB" id="9786526at2"/>